<evidence type="ECO:0000313" key="10">
    <source>
        <dbReference type="Proteomes" id="UP001140094"/>
    </source>
</evidence>
<keyword evidence="10" id="KW-1185">Reference proteome</keyword>
<dbReference type="Pfam" id="PF00675">
    <property type="entry name" value="Peptidase_M16"/>
    <property type="match status" value="1"/>
</dbReference>
<evidence type="ECO:0000256" key="6">
    <source>
        <dbReference type="SAM" id="MobiDB-lite"/>
    </source>
</evidence>
<feature type="non-terminal residue" evidence="9">
    <location>
        <position position="394"/>
    </location>
</feature>
<reference evidence="9" key="1">
    <citation type="submission" date="2022-07" db="EMBL/GenBank/DDBJ databases">
        <title>Phylogenomic reconstructions and comparative analyses of Kickxellomycotina fungi.</title>
        <authorList>
            <person name="Reynolds N.K."/>
            <person name="Stajich J.E."/>
            <person name="Barry K."/>
            <person name="Grigoriev I.V."/>
            <person name="Crous P."/>
            <person name="Smith M.E."/>
        </authorList>
    </citation>
    <scope>NUCLEOTIDE SEQUENCE</scope>
    <source>
        <strain evidence="9">NRRL 1565</strain>
    </source>
</reference>
<dbReference type="InterPro" id="IPR011765">
    <property type="entry name" value="Pept_M16_N"/>
</dbReference>
<dbReference type="SUPFAM" id="SSF63411">
    <property type="entry name" value="LuxS/MPP-like metallohydrolase"/>
    <property type="match status" value="2"/>
</dbReference>
<dbReference type="PANTHER" id="PTHR11851">
    <property type="entry name" value="METALLOPROTEASE"/>
    <property type="match status" value="1"/>
</dbReference>
<dbReference type="OrthoDB" id="277191at2759"/>
<dbReference type="EMBL" id="JANBUO010002479">
    <property type="protein sequence ID" value="KAJ2794598.1"/>
    <property type="molecule type" value="Genomic_DNA"/>
</dbReference>
<comment type="function">
    <text evidence="1">Substrate recognition and binding subunit of the essential mitochondrial processing protease (MPP), which cleaves the mitochondrial sequence off newly imported precursors proteins.</text>
</comment>
<dbReference type="GO" id="GO:0006627">
    <property type="term" value="P:protein processing involved in protein targeting to mitochondrion"/>
    <property type="evidence" value="ECO:0007669"/>
    <property type="project" value="TreeGrafter"/>
</dbReference>
<feature type="domain" description="Peptidase M16 C-terminal" evidence="8">
    <location>
        <begin position="228"/>
        <end position="394"/>
    </location>
</feature>
<feature type="compositionally biased region" description="Polar residues" evidence="6">
    <location>
        <begin position="272"/>
        <end position="282"/>
    </location>
</feature>
<dbReference type="Proteomes" id="UP001140094">
    <property type="component" value="Unassembled WGS sequence"/>
</dbReference>
<dbReference type="InterPro" id="IPR001431">
    <property type="entry name" value="Pept_M16_Zn_BS"/>
</dbReference>
<feature type="region of interest" description="Disordered" evidence="6">
    <location>
        <begin position="269"/>
        <end position="289"/>
    </location>
</feature>
<dbReference type="GO" id="GO:0004222">
    <property type="term" value="F:metalloendopeptidase activity"/>
    <property type="evidence" value="ECO:0007669"/>
    <property type="project" value="InterPro"/>
</dbReference>
<evidence type="ECO:0000256" key="5">
    <source>
        <dbReference type="RuleBase" id="RU004447"/>
    </source>
</evidence>
<dbReference type="GO" id="GO:0005739">
    <property type="term" value="C:mitochondrion"/>
    <property type="evidence" value="ECO:0007669"/>
    <property type="project" value="TreeGrafter"/>
</dbReference>
<evidence type="ECO:0000256" key="4">
    <source>
        <dbReference type="ARBA" id="ARBA00032315"/>
    </source>
</evidence>
<evidence type="ECO:0000256" key="3">
    <source>
        <dbReference type="ARBA" id="ARBA00030006"/>
    </source>
</evidence>
<evidence type="ECO:0000256" key="2">
    <source>
        <dbReference type="ARBA" id="ARBA00007261"/>
    </source>
</evidence>
<dbReference type="GO" id="GO:0046872">
    <property type="term" value="F:metal ion binding"/>
    <property type="evidence" value="ECO:0007669"/>
    <property type="project" value="InterPro"/>
</dbReference>
<comment type="similarity">
    <text evidence="2 5">Belongs to the peptidase M16 family.</text>
</comment>
<dbReference type="Pfam" id="PF05193">
    <property type="entry name" value="Peptidase_M16_C"/>
    <property type="match status" value="1"/>
</dbReference>
<dbReference type="PROSITE" id="PS00143">
    <property type="entry name" value="INSULINASE"/>
    <property type="match status" value="1"/>
</dbReference>
<proteinExistence type="inferred from homology"/>
<comment type="caution">
    <text evidence="9">The sequence shown here is derived from an EMBL/GenBank/DDBJ whole genome shotgun (WGS) entry which is preliminary data.</text>
</comment>
<sequence length="394" mass="42979">MFMRGAVRHTVAAHAKKLRSGTSFNQLRRVGVRFKSAAAVQGVSAGIPLNSEKQHATKVSPDGRTRVTTFPNGLRVASEENPGHFTAIGVYVDAGSRYEDNSTSGYAHLMDRLAFRNSERFTSAESMAMIEKLGGSIMSSSSRECIMYQAAVFPHDVSTAVKLLADTTLRPKFLSDDVEELRATVPWEIQDVESKADMFLPEKLHEVAFQSGTLGNPLLCPLPRLESATPDSLERYHRRWYRPERIVVASVGIAHDELVRLCTDNGFADLEPQSSGKDTTPTRPDPAAAGVADRSWFRSILGSAKSSAHTTMASGKSAYTGGMWLDPKADMDFTQLYVGFKSAGIDDEHGLYVYAVLQMLLGGGGSFSAGGPGKGMYSRLFTRVLNQHAWIESC</sequence>
<dbReference type="AlphaFoldDB" id="A0A9W8HU98"/>
<evidence type="ECO:0000259" key="8">
    <source>
        <dbReference type="Pfam" id="PF05193"/>
    </source>
</evidence>
<evidence type="ECO:0000259" key="7">
    <source>
        <dbReference type="Pfam" id="PF00675"/>
    </source>
</evidence>
<dbReference type="InterPro" id="IPR007863">
    <property type="entry name" value="Peptidase_M16_C"/>
</dbReference>
<accession>A0A9W8HU98</accession>
<evidence type="ECO:0000256" key="1">
    <source>
        <dbReference type="ARBA" id="ARBA00002123"/>
    </source>
</evidence>
<keyword evidence="9" id="KW-0378">Hydrolase</keyword>
<gene>
    <name evidence="9" type="primary">MAS2</name>
    <name evidence="9" type="ORF">H4R20_006170</name>
</gene>
<feature type="domain" description="Peptidase M16 N-terminal" evidence="7">
    <location>
        <begin position="75"/>
        <end position="221"/>
    </location>
</feature>
<evidence type="ECO:0000313" key="9">
    <source>
        <dbReference type="EMBL" id="KAJ2794598.1"/>
    </source>
</evidence>
<dbReference type="Gene3D" id="3.30.830.10">
    <property type="entry name" value="Metalloenzyme, LuxS/M16 peptidase-like"/>
    <property type="match status" value="2"/>
</dbReference>
<protein>
    <recommendedName>
        <fullName evidence="3">Alpha-MPP</fullName>
    </recommendedName>
    <alternativeName>
        <fullName evidence="4">Inactive zinc metalloprotease alpha</fullName>
    </alternativeName>
</protein>
<dbReference type="InterPro" id="IPR050361">
    <property type="entry name" value="MPP/UQCRC_Complex"/>
</dbReference>
<dbReference type="InterPro" id="IPR011249">
    <property type="entry name" value="Metalloenz_LuxS/M16"/>
</dbReference>
<name>A0A9W8HU98_9FUNG</name>
<organism evidence="9 10">
    <name type="scientific">Coemansia guatemalensis</name>
    <dbReference type="NCBI Taxonomy" id="2761395"/>
    <lineage>
        <taxon>Eukaryota</taxon>
        <taxon>Fungi</taxon>
        <taxon>Fungi incertae sedis</taxon>
        <taxon>Zoopagomycota</taxon>
        <taxon>Kickxellomycotina</taxon>
        <taxon>Kickxellomycetes</taxon>
        <taxon>Kickxellales</taxon>
        <taxon>Kickxellaceae</taxon>
        <taxon>Coemansia</taxon>
    </lineage>
</organism>
<dbReference type="PANTHER" id="PTHR11851:SF49">
    <property type="entry name" value="MITOCHONDRIAL-PROCESSING PEPTIDASE SUBUNIT ALPHA"/>
    <property type="match status" value="1"/>
</dbReference>